<reference evidence="3 4" key="1">
    <citation type="submission" date="2018-08" db="EMBL/GenBank/DDBJ databases">
        <title>A genome reference for cultivated species of the human gut microbiota.</title>
        <authorList>
            <person name="Zou Y."/>
            <person name="Xue W."/>
            <person name="Luo G."/>
        </authorList>
    </citation>
    <scope>NUCLEOTIDE SEQUENCE [LARGE SCALE GENOMIC DNA]</scope>
    <source>
        <strain evidence="3 4">AM25-33</strain>
    </source>
</reference>
<protein>
    <submittedName>
        <fullName evidence="3">PRD domain-containing protein</fullName>
    </submittedName>
</protein>
<organism evidence="3 4">
    <name type="scientific">Collinsella intestinalis</name>
    <dbReference type="NCBI Taxonomy" id="147207"/>
    <lineage>
        <taxon>Bacteria</taxon>
        <taxon>Bacillati</taxon>
        <taxon>Actinomycetota</taxon>
        <taxon>Coriobacteriia</taxon>
        <taxon>Coriobacteriales</taxon>
        <taxon>Coriobacteriaceae</taxon>
        <taxon>Collinsella</taxon>
    </lineage>
</organism>
<dbReference type="SUPFAM" id="SSF50151">
    <property type="entry name" value="SacY-like RNA-binding domain"/>
    <property type="match status" value="1"/>
</dbReference>
<dbReference type="SUPFAM" id="SSF63520">
    <property type="entry name" value="PTS-regulatory domain, PRD"/>
    <property type="match status" value="2"/>
</dbReference>
<feature type="domain" description="PRD" evidence="2">
    <location>
        <begin position="64"/>
        <end position="169"/>
    </location>
</feature>
<keyword evidence="4" id="KW-1185">Reference proteome</keyword>
<dbReference type="PANTHER" id="PTHR30185">
    <property type="entry name" value="CRYPTIC BETA-GLUCOSIDE BGL OPERON ANTITERMINATOR"/>
    <property type="match status" value="1"/>
</dbReference>
<accession>A0A414NEL5</accession>
<dbReference type="InterPro" id="IPR011608">
    <property type="entry name" value="PRD"/>
</dbReference>
<keyword evidence="1" id="KW-0677">Repeat</keyword>
<dbReference type="GO" id="GO:0006355">
    <property type="term" value="P:regulation of DNA-templated transcription"/>
    <property type="evidence" value="ECO:0007669"/>
    <property type="project" value="InterPro"/>
</dbReference>
<dbReference type="InterPro" id="IPR036650">
    <property type="entry name" value="CAT_RNA-bd_dom_sf"/>
</dbReference>
<dbReference type="InParanoid" id="A0A414NEL5"/>
<sequence length="295" mass="33006">MVIKRIYNNNVAMVDDAGAERIAVGRGIAFGRKRGDELDPASVDKVFTLDDPDQLTRLERLIKGIPAEYLLIAEEIVEMLRRESKAPIDDNVLIALTDHISMALERERTGVACDNPLLFEIKRFYKDEFALALKAREIIRAHLGIEVSEGEVGFIALHIVNATMKQRTDHLMLSIKMINGILDTVSETFGLTYDEGSVQYERFLRHLQFFSQRVLDKSIAQSEDTFLFHLGKDQYPDALECTERIGAHIEQEYGCVVSDAEKGYLVYHIANLVHAPHADASGESSVAAGDQQKGA</sequence>
<dbReference type="AlphaFoldDB" id="A0A414NEL5"/>
<comment type="caution">
    <text evidence="3">The sequence shown here is derived from an EMBL/GenBank/DDBJ whole genome shotgun (WGS) entry which is preliminary data.</text>
</comment>
<dbReference type="Proteomes" id="UP000283983">
    <property type="component" value="Unassembled WGS sequence"/>
</dbReference>
<dbReference type="InterPro" id="IPR036634">
    <property type="entry name" value="PRD_sf"/>
</dbReference>
<dbReference type="Pfam" id="PF00874">
    <property type="entry name" value="PRD"/>
    <property type="match status" value="2"/>
</dbReference>
<dbReference type="InterPro" id="IPR050661">
    <property type="entry name" value="BglG_antiterminators"/>
</dbReference>
<dbReference type="RefSeq" id="WP_118102407.1">
    <property type="nucleotide sequence ID" value="NZ_CABJEU010000001.1"/>
</dbReference>
<gene>
    <name evidence="3" type="ORF">DW682_00685</name>
</gene>
<dbReference type="EMBL" id="QSLJ01000001">
    <property type="protein sequence ID" value="RHF38269.1"/>
    <property type="molecule type" value="Genomic_DNA"/>
</dbReference>
<dbReference type="Gene3D" id="1.10.1790.10">
    <property type="entry name" value="PRD domain"/>
    <property type="match status" value="2"/>
</dbReference>
<dbReference type="InterPro" id="IPR004341">
    <property type="entry name" value="CAT_RNA-bd_dom"/>
</dbReference>
<dbReference type="PROSITE" id="PS51372">
    <property type="entry name" value="PRD_2"/>
    <property type="match status" value="2"/>
</dbReference>
<evidence type="ECO:0000259" key="2">
    <source>
        <dbReference type="PROSITE" id="PS51372"/>
    </source>
</evidence>
<dbReference type="Gene3D" id="2.30.24.10">
    <property type="entry name" value="CAT RNA-binding domain"/>
    <property type="match status" value="1"/>
</dbReference>
<evidence type="ECO:0000313" key="4">
    <source>
        <dbReference type="Proteomes" id="UP000283983"/>
    </source>
</evidence>
<evidence type="ECO:0000313" key="3">
    <source>
        <dbReference type="EMBL" id="RHF38269.1"/>
    </source>
</evidence>
<dbReference type="PANTHER" id="PTHR30185:SF15">
    <property type="entry name" value="CRYPTIC BETA-GLUCOSIDE BGL OPERON ANTITERMINATOR"/>
    <property type="match status" value="1"/>
</dbReference>
<proteinExistence type="predicted"/>
<evidence type="ECO:0000256" key="1">
    <source>
        <dbReference type="ARBA" id="ARBA00022737"/>
    </source>
</evidence>
<feature type="domain" description="PRD" evidence="2">
    <location>
        <begin position="170"/>
        <end position="279"/>
    </location>
</feature>
<dbReference type="Pfam" id="PF03123">
    <property type="entry name" value="CAT_RBD"/>
    <property type="match status" value="1"/>
</dbReference>
<name>A0A414NEL5_9ACTN</name>
<dbReference type="GO" id="GO:0003723">
    <property type="term" value="F:RNA binding"/>
    <property type="evidence" value="ECO:0007669"/>
    <property type="project" value="InterPro"/>
</dbReference>
<dbReference type="SMART" id="SM01061">
    <property type="entry name" value="CAT_RBD"/>
    <property type="match status" value="1"/>
</dbReference>